<keyword evidence="2" id="KW-1185">Reference proteome</keyword>
<evidence type="ECO:0000313" key="2">
    <source>
        <dbReference type="Proteomes" id="UP000323505"/>
    </source>
</evidence>
<gene>
    <name evidence="1" type="ORF">FXF68_20330</name>
</gene>
<name>A0A5D3FIJ7_9ACTN</name>
<accession>A0A5D3FIJ7</accession>
<evidence type="ECO:0000313" key="1">
    <source>
        <dbReference type="EMBL" id="TYK48033.1"/>
    </source>
</evidence>
<dbReference type="AlphaFoldDB" id="A0A5D3FIJ7"/>
<comment type="caution">
    <text evidence="1">The sequence shown here is derived from an EMBL/GenBank/DDBJ whole genome shotgun (WGS) entry which is preliminary data.</text>
</comment>
<proteinExistence type="predicted"/>
<sequence>MQRIAKIVVAGTVGSVVAAGGLYAGGLALDNDPAVKAGRVADSSEVASAKGSEQLGGSAAAGRKAGRPCAVNTKVKKGQYVGTYYYKPNRYPWRATGEGPGNKLTYSGESKVTTKATATLGATAEEISAGVSFEVGREESVRITYDVALTKKAFYTIQVNQVFKGWKFHVWQDVGVLAMGTPHSGIGLYCSVEKRNVYKGEAIAYDFWTLLYKCTYRAKGKQRNCSA</sequence>
<organism evidence="1 2">
    <name type="scientific">Actinomadura decatromicini</name>
    <dbReference type="NCBI Taxonomy" id="2604572"/>
    <lineage>
        <taxon>Bacteria</taxon>
        <taxon>Bacillati</taxon>
        <taxon>Actinomycetota</taxon>
        <taxon>Actinomycetes</taxon>
        <taxon>Streptosporangiales</taxon>
        <taxon>Thermomonosporaceae</taxon>
        <taxon>Actinomadura</taxon>
    </lineage>
</organism>
<reference evidence="1 2" key="1">
    <citation type="submission" date="2019-08" db="EMBL/GenBank/DDBJ databases">
        <title>Actinomadura sp. nov. CYP1-5 isolated from mountain soil.</title>
        <authorList>
            <person name="Songsumanus A."/>
            <person name="Kuncharoen N."/>
            <person name="Kudo T."/>
            <person name="Yuki M."/>
            <person name="Igarashi Y."/>
            <person name="Tanasupawat S."/>
        </authorList>
    </citation>
    <scope>NUCLEOTIDE SEQUENCE [LARGE SCALE GENOMIC DNA]</scope>
    <source>
        <strain evidence="1 2">CYP1-5</strain>
    </source>
</reference>
<protein>
    <submittedName>
        <fullName evidence="1">Uncharacterized protein</fullName>
    </submittedName>
</protein>
<dbReference type="Proteomes" id="UP000323505">
    <property type="component" value="Unassembled WGS sequence"/>
</dbReference>
<dbReference type="RefSeq" id="WP_148761543.1">
    <property type="nucleotide sequence ID" value="NZ_VSRQ01000004.1"/>
</dbReference>
<dbReference type="EMBL" id="VSRQ01000004">
    <property type="protein sequence ID" value="TYK48033.1"/>
    <property type="molecule type" value="Genomic_DNA"/>
</dbReference>